<protein>
    <submittedName>
        <fullName evidence="3">Cytochrome P450</fullName>
    </submittedName>
</protein>
<accession>A0ABU6HKT7</accession>
<evidence type="ECO:0000256" key="2">
    <source>
        <dbReference type="RuleBase" id="RU000461"/>
    </source>
</evidence>
<keyword evidence="2" id="KW-0560">Oxidoreductase</keyword>
<dbReference type="PRINTS" id="PR00359">
    <property type="entry name" value="BP450"/>
</dbReference>
<evidence type="ECO:0000256" key="1">
    <source>
        <dbReference type="ARBA" id="ARBA00010617"/>
    </source>
</evidence>
<keyword evidence="2" id="KW-0479">Metal-binding</keyword>
<keyword evidence="2" id="KW-0408">Iron</keyword>
<name>A0ABU6HKT7_9RHOB</name>
<dbReference type="Pfam" id="PF00067">
    <property type="entry name" value="p450"/>
    <property type="match status" value="1"/>
</dbReference>
<dbReference type="SUPFAM" id="SSF48264">
    <property type="entry name" value="Cytochrome P450"/>
    <property type="match status" value="1"/>
</dbReference>
<dbReference type="PROSITE" id="PS00086">
    <property type="entry name" value="CYTOCHROME_P450"/>
    <property type="match status" value="1"/>
</dbReference>
<dbReference type="PANTHER" id="PTHR46696:SF1">
    <property type="entry name" value="CYTOCHROME P450 YJIB-RELATED"/>
    <property type="match status" value="1"/>
</dbReference>
<dbReference type="InterPro" id="IPR001128">
    <property type="entry name" value="Cyt_P450"/>
</dbReference>
<comment type="similarity">
    <text evidence="1 2">Belongs to the cytochrome P450 family.</text>
</comment>
<dbReference type="Proteomes" id="UP001348149">
    <property type="component" value="Unassembled WGS sequence"/>
</dbReference>
<keyword evidence="2" id="KW-0503">Monooxygenase</keyword>
<sequence>MSNAPVFEIDPAGFHADPYPTLARMQRAAPIAFVPQLRATLICPRDVIFEQEKRIEVFSSRQPDGLMTRLMGENMMRKDGAPHGAERRACFPALSPRTVRARWFERFQEAAGAALAELAPKGRCDLVRDYAMRVSGEALRAITGLHSLSWQEMDAVSQAMIDGIANYAGDPTVEARCIAAVARIDAAIDLALQDPPELSLVDVQQRAGLPPDSLKANVRLAISGGQNEPRDAIAGAAWALLQHPDQLAQVRAGKVGWQQAFEEYARWISPIGMSPREVAQADVVEGVRFDPGDRVFLMFGAGNRDARVFEHPDAFDITRDTRASLAFGAGPHFCAGAAASRALIGEVALPMLFDAFPDLRLDGPVPFAGWAFRGPLSMPVAW</sequence>
<evidence type="ECO:0000313" key="3">
    <source>
        <dbReference type="EMBL" id="MEC3861770.1"/>
    </source>
</evidence>
<keyword evidence="2" id="KW-0349">Heme</keyword>
<dbReference type="RefSeq" id="WP_326297489.1">
    <property type="nucleotide sequence ID" value="NZ_JAYLLH010000012.1"/>
</dbReference>
<evidence type="ECO:0000313" key="4">
    <source>
        <dbReference type="Proteomes" id="UP001348149"/>
    </source>
</evidence>
<dbReference type="EMBL" id="JAYLLH010000012">
    <property type="protein sequence ID" value="MEC3861770.1"/>
    <property type="molecule type" value="Genomic_DNA"/>
</dbReference>
<gene>
    <name evidence="3" type="ORF">VK792_10775</name>
</gene>
<dbReference type="InterPro" id="IPR002397">
    <property type="entry name" value="Cyt_P450_B"/>
</dbReference>
<dbReference type="InterPro" id="IPR017972">
    <property type="entry name" value="Cyt_P450_CS"/>
</dbReference>
<reference evidence="3 4" key="1">
    <citation type="submission" date="2024-01" db="EMBL/GenBank/DDBJ databases">
        <title>Mesobacterium rodlantinim sp. nov., isolated from shallow sea hydrothermal systems off Kueishantao Island.</title>
        <authorList>
            <person name="Su Z."/>
            <person name="Tang K."/>
        </authorList>
    </citation>
    <scope>NUCLEOTIDE SEQUENCE [LARGE SCALE GENOMIC DNA]</scope>
    <source>
        <strain evidence="3 4">TK19101</strain>
    </source>
</reference>
<proteinExistence type="inferred from homology"/>
<keyword evidence="4" id="KW-1185">Reference proteome</keyword>
<dbReference type="Gene3D" id="1.10.630.10">
    <property type="entry name" value="Cytochrome P450"/>
    <property type="match status" value="1"/>
</dbReference>
<comment type="caution">
    <text evidence="3">The sequence shown here is derived from an EMBL/GenBank/DDBJ whole genome shotgun (WGS) entry which is preliminary data.</text>
</comment>
<dbReference type="InterPro" id="IPR036396">
    <property type="entry name" value="Cyt_P450_sf"/>
</dbReference>
<organism evidence="3 4">
    <name type="scientific">Mesobacterium hydrothermale</name>
    <dbReference type="NCBI Taxonomy" id="3111907"/>
    <lineage>
        <taxon>Bacteria</taxon>
        <taxon>Pseudomonadati</taxon>
        <taxon>Pseudomonadota</taxon>
        <taxon>Alphaproteobacteria</taxon>
        <taxon>Rhodobacterales</taxon>
        <taxon>Roseobacteraceae</taxon>
        <taxon>Mesobacterium</taxon>
    </lineage>
</organism>
<dbReference type="PANTHER" id="PTHR46696">
    <property type="entry name" value="P450, PUTATIVE (EUROFUNG)-RELATED"/>
    <property type="match status" value="1"/>
</dbReference>